<reference evidence="1" key="1">
    <citation type="submission" date="2019-10" db="EMBL/GenBank/DDBJ databases">
        <authorList>
            <consortium name="DOE Joint Genome Institute"/>
            <person name="Kuo A."/>
            <person name="Miyauchi S."/>
            <person name="Kiss E."/>
            <person name="Drula E."/>
            <person name="Kohler A."/>
            <person name="Sanchez-Garcia M."/>
            <person name="Andreopoulos B."/>
            <person name="Barry K.W."/>
            <person name="Bonito G."/>
            <person name="Buee M."/>
            <person name="Carver A."/>
            <person name="Chen C."/>
            <person name="Cichocki N."/>
            <person name="Clum A."/>
            <person name="Culley D."/>
            <person name="Crous P.W."/>
            <person name="Fauchery L."/>
            <person name="Girlanda M."/>
            <person name="Hayes R."/>
            <person name="Keri Z."/>
            <person name="LaButti K."/>
            <person name="Lipzen A."/>
            <person name="Lombard V."/>
            <person name="Magnuson J."/>
            <person name="Maillard F."/>
            <person name="Morin E."/>
            <person name="Murat C."/>
            <person name="Nolan M."/>
            <person name="Ohm R."/>
            <person name="Pangilinan J."/>
            <person name="Pereira M."/>
            <person name="Perotto S."/>
            <person name="Peter M."/>
            <person name="Riley R."/>
            <person name="Sitrit Y."/>
            <person name="Stielow B."/>
            <person name="Szollosi G."/>
            <person name="Zifcakova L."/>
            <person name="Stursova M."/>
            <person name="Spatafora J.W."/>
            <person name="Tedersoo L."/>
            <person name="Vaario L.-M."/>
            <person name="Yamada A."/>
            <person name="Yan M."/>
            <person name="Wang P."/>
            <person name="Xu J."/>
            <person name="Bruns T."/>
            <person name="Baldrian P."/>
            <person name="Vilgalys R."/>
            <person name="Henrissat B."/>
            <person name="Grigoriev I.V."/>
            <person name="Hibbett D."/>
            <person name="Nagy L.G."/>
            <person name="Martin F.M."/>
        </authorList>
    </citation>
    <scope>NUCLEOTIDE SEQUENCE</scope>
    <source>
        <strain evidence="1">BED1</strain>
    </source>
</reference>
<dbReference type="Proteomes" id="UP001194468">
    <property type="component" value="Unassembled WGS sequence"/>
</dbReference>
<comment type="caution">
    <text evidence="1">The sequence shown here is derived from an EMBL/GenBank/DDBJ whole genome shotgun (WGS) entry which is preliminary data.</text>
</comment>
<sequence length="55" mass="5969">SLAVFDISKHVENGVEVTPEFNQVGGTIVHLAPFKCTIKPRSAAAKHLVKEELVI</sequence>
<reference evidence="1" key="2">
    <citation type="journal article" date="2020" name="Nat. Commun.">
        <title>Large-scale genome sequencing of mycorrhizal fungi provides insights into the early evolution of symbiotic traits.</title>
        <authorList>
            <person name="Miyauchi S."/>
            <person name="Kiss E."/>
            <person name="Kuo A."/>
            <person name="Drula E."/>
            <person name="Kohler A."/>
            <person name="Sanchez-Garcia M."/>
            <person name="Morin E."/>
            <person name="Andreopoulos B."/>
            <person name="Barry K.W."/>
            <person name="Bonito G."/>
            <person name="Buee M."/>
            <person name="Carver A."/>
            <person name="Chen C."/>
            <person name="Cichocki N."/>
            <person name="Clum A."/>
            <person name="Culley D."/>
            <person name="Crous P.W."/>
            <person name="Fauchery L."/>
            <person name="Girlanda M."/>
            <person name="Hayes R.D."/>
            <person name="Keri Z."/>
            <person name="LaButti K."/>
            <person name="Lipzen A."/>
            <person name="Lombard V."/>
            <person name="Magnuson J."/>
            <person name="Maillard F."/>
            <person name="Murat C."/>
            <person name="Nolan M."/>
            <person name="Ohm R.A."/>
            <person name="Pangilinan J."/>
            <person name="Pereira M.F."/>
            <person name="Perotto S."/>
            <person name="Peter M."/>
            <person name="Pfister S."/>
            <person name="Riley R."/>
            <person name="Sitrit Y."/>
            <person name="Stielow J.B."/>
            <person name="Szollosi G."/>
            <person name="Zifcakova L."/>
            <person name="Stursova M."/>
            <person name="Spatafora J.W."/>
            <person name="Tedersoo L."/>
            <person name="Vaario L.M."/>
            <person name="Yamada A."/>
            <person name="Yan M."/>
            <person name="Wang P."/>
            <person name="Xu J."/>
            <person name="Bruns T."/>
            <person name="Baldrian P."/>
            <person name="Vilgalys R."/>
            <person name="Dunand C."/>
            <person name="Henrissat B."/>
            <person name="Grigoriev I.V."/>
            <person name="Hibbett D."/>
            <person name="Nagy L.G."/>
            <person name="Martin F.M."/>
        </authorList>
    </citation>
    <scope>NUCLEOTIDE SEQUENCE</scope>
    <source>
        <strain evidence="1">BED1</strain>
    </source>
</reference>
<evidence type="ECO:0000313" key="2">
    <source>
        <dbReference type="Proteomes" id="UP001194468"/>
    </source>
</evidence>
<proteinExistence type="predicted"/>
<gene>
    <name evidence="1" type="ORF">L210DRAFT_863177</name>
</gene>
<name>A0AAD4BPU4_BOLED</name>
<organism evidence="1 2">
    <name type="scientific">Boletus edulis BED1</name>
    <dbReference type="NCBI Taxonomy" id="1328754"/>
    <lineage>
        <taxon>Eukaryota</taxon>
        <taxon>Fungi</taxon>
        <taxon>Dikarya</taxon>
        <taxon>Basidiomycota</taxon>
        <taxon>Agaricomycotina</taxon>
        <taxon>Agaricomycetes</taxon>
        <taxon>Agaricomycetidae</taxon>
        <taxon>Boletales</taxon>
        <taxon>Boletineae</taxon>
        <taxon>Boletaceae</taxon>
        <taxon>Boletoideae</taxon>
        <taxon>Boletus</taxon>
    </lineage>
</organism>
<feature type="non-terminal residue" evidence="1">
    <location>
        <position position="1"/>
    </location>
</feature>
<protein>
    <submittedName>
        <fullName evidence="1">Uncharacterized protein</fullName>
    </submittedName>
</protein>
<dbReference type="EMBL" id="WHUW01000022">
    <property type="protein sequence ID" value="KAF8436223.1"/>
    <property type="molecule type" value="Genomic_DNA"/>
</dbReference>
<accession>A0AAD4BPU4</accession>
<dbReference type="AlphaFoldDB" id="A0AAD4BPU4"/>
<keyword evidence="2" id="KW-1185">Reference proteome</keyword>
<evidence type="ECO:0000313" key="1">
    <source>
        <dbReference type="EMBL" id="KAF8436223.1"/>
    </source>
</evidence>